<dbReference type="GO" id="GO:0008408">
    <property type="term" value="F:3'-5' exonuclease activity"/>
    <property type="evidence" value="ECO:0007669"/>
    <property type="project" value="InterPro"/>
</dbReference>
<dbReference type="Pfam" id="PF12320">
    <property type="entry name" value="SbcD_C"/>
    <property type="match status" value="1"/>
</dbReference>
<dbReference type="GO" id="GO:0006260">
    <property type="term" value="P:DNA replication"/>
    <property type="evidence" value="ECO:0007669"/>
    <property type="project" value="UniProtKB-KW"/>
</dbReference>
<evidence type="ECO:0000259" key="10">
    <source>
        <dbReference type="Pfam" id="PF12320"/>
    </source>
</evidence>
<evidence type="ECO:0000259" key="9">
    <source>
        <dbReference type="Pfam" id="PF00149"/>
    </source>
</evidence>
<dbReference type="InterPro" id="IPR029052">
    <property type="entry name" value="Metallo-depent_PP-like"/>
</dbReference>
<comment type="subunit">
    <text evidence="2 8">Heterodimer of SbcC and SbcD.</text>
</comment>
<dbReference type="GO" id="GO:0004519">
    <property type="term" value="F:endonuclease activity"/>
    <property type="evidence" value="ECO:0007669"/>
    <property type="project" value="UniProtKB-KW"/>
</dbReference>
<comment type="caution">
    <text evidence="11">The sequence shown here is derived from an EMBL/GenBank/DDBJ whole genome shotgun (WGS) entry which is preliminary data.</text>
</comment>
<feature type="domain" description="Nuclease SbcCD subunit D C-terminal" evidence="10">
    <location>
        <begin position="260"/>
        <end position="344"/>
    </location>
</feature>
<keyword evidence="8" id="KW-0255">Endonuclease</keyword>
<dbReference type="Pfam" id="PF00149">
    <property type="entry name" value="Metallophos"/>
    <property type="match status" value="1"/>
</dbReference>
<dbReference type="CDD" id="cd00840">
    <property type="entry name" value="MPP_Mre11_N"/>
    <property type="match status" value="1"/>
</dbReference>
<dbReference type="PANTHER" id="PTHR30337:SF0">
    <property type="entry name" value="NUCLEASE SBCCD SUBUNIT D"/>
    <property type="match status" value="1"/>
</dbReference>
<comment type="function">
    <text evidence="8">SbcCD cleaves DNA hairpin structures. These structures can inhibit DNA replication and are intermediates in certain DNA recombination reactions. The complex acts as a 3'-&gt;5' double strand exonuclease that can open hairpins. It also has a 5' single-strand endonuclease activity.</text>
</comment>
<sequence length="370" mass="43367">MKILHTADWHIGKRLNRKSLIEDQIYVLDQILEYIDQEDIDVVVIAGDLYDKKQPSQEAMNVVDHYLKEINLVRKKPLLLISGNHDSKPYVDARSEWFKANDFHVNTTLEDSFTPITIQDTDFYLLPYLEIPEVRTYFNDDSIDTFEKAYKKVIDEMSSKFNNENNILVGHLFVSGSKESDSEEKMTIGLTEEVPHTIFKDFDYTLLGHLHRHNAFNSNHIFYSGAIMKYSFDEMNHKKGFKVIDTDTNTVDFIEVKLLHDLIHFKGSFTDIITRKKEIEDKDAYIKFELTDMEGYKEPMTALKQLYENTLVLSRKVESYVDEDIQYDVNNTSDDEILTLFFEKFTGRQPTDFELDTFNNHLRGINNETN</sequence>
<evidence type="ECO:0000256" key="4">
    <source>
        <dbReference type="ARBA" id="ARBA00022722"/>
    </source>
</evidence>
<dbReference type="InterPro" id="IPR004593">
    <property type="entry name" value="SbcD"/>
</dbReference>
<keyword evidence="8" id="KW-0235">DNA replication</keyword>
<keyword evidence="5 8" id="KW-0378">Hydrolase</keyword>
<evidence type="ECO:0000256" key="5">
    <source>
        <dbReference type="ARBA" id="ARBA00022801"/>
    </source>
</evidence>
<dbReference type="Gene3D" id="3.60.21.10">
    <property type="match status" value="1"/>
</dbReference>
<keyword evidence="7 8" id="KW-0233">DNA recombination</keyword>
<evidence type="ECO:0000313" key="12">
    <source>
        <dbReference type="Proteomes" id="UP000579136"/>
    </source>
</evidence>
<dbReference type="SUPFAM" id="SSF56300">
    <property type="entry name" value="Metallo-dependent phosphatases"/>
    <property type="match status" value="1"/>
</dbReference>
<evidence type="ECO:0000256" key="7">
    <source>
        <dbReference type="ARBA" id="ARBA00023172"/>
    </source>
</evidence>
<dbReference type="InterPro" id="IPR050535">
    <property type="entry name" value="DNA_Repair-Maintenance_Comp"/>
</dbReference>
<dbReference type="InterPro" id="IPR026843">
    <property type="entry name" value="SbcD_C"/>
</dbReference>
<protein>
    <recommendedName>
        <fullName evidence="3 8">Nuclease SbcCD subunit D</fullName>
    </recommendedName>
</protein>
<dbReference type="InterPro" id="IPR041796">
    <property type="entry name" value="Mre11_N"/>
</dbReference>
<dbReference type="PANTHER" id="PTHR30337">
    <property type="entry name" value="COMPONENT OF ATP-DEPENDENT DSDNA EXONUCLEASE"/>
    <property type="match status" value="1"/>
</dbReference>
<organism evidence="11 12">
    <name type="scientific">Nosocomiicoccus ampullae</name>
    <dbReference type="NCBI Taxonomy" id="489910"/>
    <lineage>
        <taxon>Bacteria</taxon>
        <taxon>Bacillati</taxon>
        <taxon>Bacillota</taxon>
        <taxon>Bacilli</taxon>
        <taxon>Bacillales</taxon>
        <taxon>Staphylococcaceae</taxon>
        <taxon>Nosocomiicoccus</taxon>
    </lineage>
</organism>
<keyword evidence="4 8" id="KW-0540">Nuclease</keyword>
<evidence type="ECO:0000256" key="8">
    <source>
        <dbReference type="RuleBase" id="RU363069"/>
    </source>
</evidence>
<dbReference type="NCBIfam" id="TIGR00619">
    <property type="entry name" value="sbcd"/>
    <property type="match status" value="1"/>
</dbReference>
<keyword evidence="12" id="KW-1185">Reference proteome</keyword>
<reference evidence="11 12" key="1">
    <citation type="submission" date="2020-08" db="EMBL/GenBank/DDBJ databases">
        <title>Genomic Encyclopedia of Type Strains, Phase IV (KMG-IV): sequencing the most valuable type-strain genomes for metagenomic binning, comparative biology and taxonomic classification.</title>
        <authorList>
            <person name="Goeker M."/>
        </authorList>
    </citation>
    <scope>NUCLEOTIDE SEQUENCE [LARGE SCALE GENOMIC DNA]</scope>
    <source>
        <strain evidence="11 12">DSM 19163</strain>
    </source>
</reference>
<dbReference type="EMBL" id="JACHHF010000006">
    <property type="protein sequence ID" value="MBB5176310.1"/>
    <property type="molecule type" value="Genomic_DNA"/>
</dbReference>
<evidence type="ECO:0000256" key="3">
    <source>
        <dbReference type="ARBA" id="ARBA00013365"/>
    </source>
</evidence>
<gene>
    <name evidence="8" type="primary">sbcD</name>
    <name evidence="11" type="ORF">HNQ45_001197</name>
</gene>
<dbReference type="RefSeq" id="WP_183674561.1">
    <property type="nucleotide sequence ID" value="NZ_CBCRYX010000005.1"/>
</dbReference>
<dbReference type="InterPro" id="IPR004843">
    <property type="entry name" value="Calcineurin-like_PHP"/>
</dbReference>
<proteinExistence type="inferred from homology"/>
<keyword evidence="6 8" id="KW-0269">Exonuclease</keyword>
<evidence type="ECO:0000256" key="1">
    <source>
        <dbReference type="ARBA" id="ARBA00010555"/>
    </source>
</evidence>
<evidence type="ECO:0000313" key="11">
    <source>
        <dbReference type="EMBL" id="MBB5176310.1"/>
    </source>
</evidence>
<dbReference type="Proteomes" id="UP000579136">
    <property type="component" value="Unassembled WGS sequence"/>
</dbReference>
<dbReference type="GO" id="GO:0006310">
    <property type="term" value="P:DNA recombination"/>
    <property type="evidence" value="ECO:0007669"/>
    <property type="project" value="UniProtKB-KW"/>
</dbReference>
<name>A0A9Q2D0H6_9STAP</name>
<comment type="similarity">
    <text evidence="1 8">Belongs to the SbcD family.</text>
</comment>
<dbReference type="AlphaFoldDB" id="A0A9Q2D0H6"/>
<feature type="domain" description="Calcineurin-like phosphoesterase" evidence="9">
    <location>
        <begin position="1"/>
        <end position="212"/>
    </location>
</feature>
<evidence type="ECO:0000256" key="6">
    <source>
        <dbReference type="ARBA" id="ARBA00022839"/>
    </source>
</evidence>
<accession>A0A9Q2D0H6</accession>
<evidence type="ECO:0000256" key="2">
    <source>
        <dbReference type="ARBA" id="ARBA00011322"/>
    </source>
</evidence>